<reference evidence="1 2" key="1">
    <citation type="submission" date="2019-02" db="EMBL/GenBank/DDBJ databases">
        <title>Deep-cultivation of Planctomycetes and their phenomic and genomic characterization uncovers novel biology.</title>
        <authorList>
            <person name="Wiegand S."/>
            <person name="Jogler M."/>
            <person name="Boedeker C."/>
            <person name="Pinto D."/>
            <person name="Vollmers J."/>
            <person name="Rivas-Marin E."/>
            <person name="Kohn T."/>
            <person name="Peeters S.H."/>
            <person name="Heuer A."/>
            <person name="Rast P."/>
            <person name="Oberbeckmann S."/>
            <person name="Bunk B."/>
            <person name="Jeske O."/>
            <person name="Meyerdierks A."/>
            <person name="Storesund J.E."/>
            <person name="Kallscheuer N."/>
            <person name="Luecker S."/>
            <person name="Lage O.M."/>
            <person name="Pohl T."/>
            <person name="Merkel B.J."/>
            <person name="Hornburger P."/>
            <person name="Mueller R.-W."/>
            <person name="Bruemmer F."/>
            <person name="Labrenz M."/>
            <person name="Spormann A.M."/>
            <person name="Op den Camp H."/>
            <person name="Overmann J."/>
            <person name="Amann R."/>
            <person name="Jetten M.S.M."/>
            <person name="Mascher T."/>
            <person name="Medema M.H."/>
            <person name="Devos D.P."/>
            <person name="Kaster A.-K."/>
            <person name="Ovreas L."/>
            <person name="Rohde M."/>
            <person name="Galperin M.Y."/>
            <person name="Jogler C."/>
        </authorList>
    </citation>
    <scope>NUCLEOTIDE SEQUENCE [LARGE SCALE GENOMIC DNA]</scope>
    <source>
        <strain evidence="1 2">Mal48</strain>
    </source>
</reference>
<name>A0A517QLY5_9PLAN</name>
<evidence type="ECO:0000313" key="2">
    <source>
        <dbReference type="Proteomes" id="UP000315724"/>
    </source>
</evidence>
<dbReference type="EMBL" id="CP036267">
    <property type="protein sequence ID" value="QDT32649.1"/>
    <property type="molecule type" value="Genomic_DNA"/>
</dbReference>
<gene>
    <name evidence="1" type="ORF">Mal48_18960</name>
</gene>
<keyword evidence="2" id="KW-1185">Reference proteome</keyword>
<sequence length="87" mass="9461">MSGKAETLRAHLESGECCEEGGSGGEEARKALHSGSGLFASSIPKSRHKMSSEVRILWFDTHNASLIFVTRKETFSSSCCWPQIQAS</sequence>
<dbReference type="KEGG" id="tpol:Mal48_18960"/>
<organism evidence="1 2">
    <name type="scientific">Thalassoglobus polymorphus</name>
    <dbReference type="NCBI Taxonomy" id="2527994"/>
    <lineage>
        <taxon>Bacteria</taxon>
        <taxon>Pseudomonadati</taxon>
        <taxon>Planctomycetota</taxon>
        <taxon>Planctomycetia</taxon>
        <taxon>Planctomycetales</taxon>
        <taxon>Planctomycetaceae</taxon>
        <taxon>Thalassoglobus</taxon>
    </lineage>
</organism>
<evidence type="ECO:0000313" key="1">
    <source>
        <dbReference type="EMBL" id="QDT32649.1"/>
    </source>
</evidence>
<proteinExistence type="predicted"/>
<dbReference type="AlphaFoldDB" id="A0A517QLY5"/>
<accession>A0A517QLY5</accession>
<protein>
    <submittedName>
        <fullName evidence="1">Uncharacterized protein</fullName>
    </submittedName>
</protein>
<dbReference type="Proteomes" id="UP000315724">
    <property type="component" value="Chromosome"/>
</dbReference>